<evidence type="ECO:0000313" key="2">
    <source>
        <dbReference type="EMBL" id="MBG0739424.1"/>
    </source>
</evidence>
<sequence length="752" mass="80595">MISASTPNSATDAPAIPAPGATTHPNGAVWMVATVLATVTGALVPLIFNPRFYFYDDTAAGAYGIWYEIGTKLRGGQWPLFSDTGWAAGNYAAEGQWGLWNPAVMLVGLLASVASNAVVFTTIFKIVLLAILASGTYLVARRLGSNPQWAAVAGVAVPLAGFTVYMDAASWVTGLMVFSLLPWAWWGLHRSVFSRRNPAPALIASYLLITIGYVHGTLMLALLIVSVLIQCTVARQWKLLLRTFAFGVIAAMIALTVYLPGVLTASVTVRSSGVQNTGFLGIDLTGLASSAIGSSLPQVAGWWGTFSPVPLLYIAWFLPLLALVSLVALKRIMPQLVSLITFGVVSLALTLAPSDLGPLRFPVRLVPYVALVVVLFVAVVLSRASVKTIGPKRIAGVFTLWLIGLYLAVAQNPTISKAHLLFAVLSAAGLGLVLLVLKRPSWPVIRRAGLTGAAVCVIGVSLATSVLQHHYFTGAPLPDFHMADTVDQYKKPLEGTQGIAFVSGNPIPLRPAIWEESLLSNQWYLSDVQVQNLYSPILFAKYTYDLCMDSHGWTCDHAVDTLFTKDPTTGKPLVDLLSIDTVQVLKPAKPTPATELSNRKVPDGWTEIHRSDLSLVWVRDKPLMNTGGPVWTSSALDVSTVSNSSQHLVLHVSSNSGGTVVLSRLAWPGYDVSGASMAEPTRGYLVTLAIPAGAEGTDVSLTFEPPAWRFLVVTIYLAMAGGLAWCIAESVITRRRSRSEIRSSANRTLVKQ</sequence>
<name>A0A931G7L2_9MICC</name>
<keyword evidence="3" id="KW-1185">Reference proteome</keyword>
<proteinExistence type="predicted"/>
<comment type="caution">
    <text evidence="2">The sequence shown here is derived from an EMBL/GenBank/DDBJ whole genome shotgun (WGS) entry which is preliminary data.</text>
</comment>
<protein>
    <recommendedName>
        <fullName evidence="4">Membrane protein YfhO</fullName>
    </recommendedName>
</protein>
<feature type="transmembrane region" description="Helical" evidence="1">
    <location>
        <begin position="336"/>
        <end position="353"/>
    </location>
</feature>
<feature type="transmembrane region" description="Helical" evidence="1">
    <location>
        <begin position="418"/>
        <end position="437"/>
    </location>
</feature>
<feature type="transmembrane region" description="Helical" evidence="1">
    <location>
        <begin position="28"/>
        <end position="48"/>
    </location>
</feature>
<feature type="transmembrane region" description="Helical" evidence="1">
    <location>
        <begin position="707"/>
        <end position="728"/>
    </location>
</feature>
<feature type="transmembrane region" description="Helical" evidence="1">
    <location>
        <begin position="201"/>
        <end position="227"/>
    </location>
</feature>
<organism evidence="2 3">
    <name type="scientific">Arthrobacter terrae</name>
    <dbReference type="NCBI Taxonomy" id="2935737"/>
    <lineage>
        <taxon>Bacteria</taxon>
        <taxon>Bacillati</taxon>
        <taxon>Actinomycetota</taxon>
        <taxon>Actinomycetes</taxon>
        <taxon>Micrococcales</taxon>
        <taxon>Micrococcaceae</taxon>
        <taxon>Arthrobacter</taxon>
    </lineage>
</organism>
<dbReference type="EMBL" id="JADNYM010000009">
    <property type="protein sequence ID" value="MBG0739424.1"/>
    <property type="molecule type" value="Genomic_DNA"/>
</dbReference>
<feature type="transmembrane region" description="Helical" evidence="1">
    <location>
        <begin position="365"/>
        <end position="382"/>
    </location>
</feature>
<feature type="transmembrane region" description="Helical" evidence="1">
    <location>
        <begin position="99"/>
        <end position="117"/>
    </location>
</feature>
<feature type="transmembrane region" description="Helical" evidence="1">
    <location>
        <begin position="311"/>
        <end position="329"/>
    </location>
</feature>
<gene>
    <name evidence="2" type="ORF">IV500_08485</name>
</gene>
<reference evidence="2 3" key="1">
    <citation type="submission" date="2020-11" db="EMBL/GenBank/DDBJ databases">
        <title>Arthrobacter antarcticus sp. nov., isolated from Antarctic Soil.</title>
        <authorList>
            <person name="Li J."/>
        </authorList>
    </citation>
    <scope>NUCLEOTIDE SEQUENCE [LARGE SCALE GENOMIC DNA]</scope>
    <source>
        <strain evidence="2 3">Z1-20</strain>
    </source>
</reference>
<dbReference type="Proteomes" id="UP000655366">
    <property type="component" value="Unassembled WGS sequence"/>
</dbReference>
<accession>A0A931G7L2</accession>
<keyword evidence="1" id="KW-0812">Transmembrane</keyword>
<dbReference type="RefSeq" id="WP_196396373.1">
    <property type="nucleotide sequence ID" value="NZ_JADNYM010000009.1"/>
</dbReference>
<feature type="transmembrane region" description="Helical" evidence="1">
    <location>
        <begin position="239"/>
        <end position="259"/>
    </location>
</feature>
<feature type="transmembrane region" description="Helical" evidence="1">
    <location>
        <begin position="449"/>
        <end position="467"/>
    </location>
</feature>
<feature type="transmembrane region" description="Helical" evidence="1">
    <location>
        <begin position="394"/>
        <end position="412"/>
    </location>
</feature>
<feature type="transmembrane region" description="Helical" evidence="1">
    <location>
        <begin position="152"/>
        <end position="181"/>
    </location>
</feature>
<dbReference type="AlphaFoldDB" id="A0A931G7L2"/>
<feature type="transmembrane region" description="Helical" evidence="1">
    <location>
        <begin position="123"/>
        <end position="140"/>
    </location>
</feature>
<evidence type="ECO:0000313" key="3">
    <source>
        <dbReference type="Proteomes" id="UP000655366"/>
    </source>
</evidence>
<keyword evidence="1" id="KW-1133">Transmembrane helix</keyword>
<keyword evidence="1" id="KW-0472">Membrane</keyword>
<evidence type="ECO:0000256" key="1">
    <source>
        <dbReference type="SAM" id="Phobius"/>
    </source>
</evidence>
<evidence type="ECO:0008006" key="4">
    <source>
        <dbReference type="Google" id="ProtNLM"/>
    </source>
</evidence>